<sequence>MAETVNFSRPDGAAVTGYLAEAAQPVGAVVVIQEWWGLNDQIRGVADRFAAAGFTALVPDLYRGQSTVEEEEAHHLMTGLNFGDAAAQDVRGAVSYLKGLKLGSGKVGVTGYCMGGALTLLASMLVPEADAAVVWYGMPPLEYVDAGKIKIPLQAHWATQDEFFAIAGVDGLEARLAEAGVSYEGHRYLAHHAFANETAQGPGRIAKTQYDAAWAQQAWDRAMRFFGQHLA</sequence>
<proteinExistence type="predicted"/>
<dbReference type="SUPFAM" id="SSF53474">
    <property type="entry name" value="alpha/beta-Hydrolases"/>
    <property type="match status" value="1"/>
</dbReference>
<dbReference type="EMBL" id="JBIGIC010000001">
    <property type="protein sequence ID" value="MFG6485527.1"/>
    <property type="molecule type" value="Genomic_DNA"/>
</dbReference>
<name>A0ABW7H7M2_9BURK</name>
<dbReference type="Pfam" id="PF01738">
    <property type="entry name" value="DLH"/>
    <property type="match status" value="1"/>
</dbReference>
<protein>
    <submittedName>
        <fullName evidence="2">Dienelactone hydrolase family protein</fullName>
        <ecNumber evidence="2">3.1.-.-</ecNumber>
    </submittedName>
</protein>
<dbReference type="PANTHER" id="PTHR46623">
    <property type="entry name" value="CARBOXYMETHYLENEBUTENOLIDASE-RELATED"/>
    <property type="match status" value="1"/>
</dbReference>
<keyword evidence="2" id="KW-0378">Hydrolase</keyword>
<keyword evidence="3" id="KW-1185">Reference proteome</keyword>
<organism evidence="2 3">
    <name type="scientific">Pelomonas candidula</name>
    <dbReference type="NCBI Taxonomy" id="3299025"/>
    <lineage>
        <taxon>Bacteria</taxon>
        <taxon>Pseudomonadati</taxon>
        <taxon>Pseudomonadota</taxon>
        <taxon>Betaproteobacteria</taxon>
        <taxon>Burkholderiales</taxon>
        <taxon>Sphaerotilaceae</taxon>
        <taxon>Roseateles</taxon>
    </lineage>
</organism>
<dbReference type="Proteomes" id="UP001606134">
    <property type="component" value="Unassembled WGS sequence"/>
</dbReference>
<comment type="caution">
    <text evidence="2">The sequence shown here is derived from an EMBL/GenBank/DDBJ whole genome shotgun (WGS) entry which is preliminary data.</text>
</comment>
<dbReference type="PANTHER" id="PTHR46623:SF6">
    <property type="entry name" value="ALPHA_BETA-HYDROLASES SUPERFAMILY PROTEIN"/>
    <property type="match status" value="1"/>
</dbReference>
<reference evidence="2 3" key="1">
    <citation type="submission" date="2024-08" db="EMBL/GenBank/DDBJ databases">
        <authorList>
            <person name="Lu H."/>
        </authorList>
    </citation>
    <scope>NUCLEOTIDE SEQUENCE [LARGE SCALE GENOMIC DNA]</scope>
    <source>
        <strain evidence="2 3">BYS78W</strain>
    </source>
</reference>
<evidence type="ECO:0000259" key="1">
    <source>
        <dbReference type="Pfam" id="PF01738"/>
    </source>
</evidence>
<evidence type="ECO:0000313" key="3">
    <source>
        <dbReference type="Proteomes" id="UP001606134"/>
    </source>
</evidence>
<dbReference type="EC" id="3.1.-.-" evidence="2"/>
<gene>
    <name evidence="2" type="ORF">ACG04R_02520</name>
</gene>
<dbReference type="InterPro" id="IPR051049">
    <property type="entry name" value="Dienelactone_hydrolase-like"/>
</dbReference>
<dbReference type="RefSeq" id="WP_394406210.1">
    <property type="nucleotide sequence ID" value="NZ_JBIGIC010000001.1"/>
</dbReference>
<dbReference type="InterPro" id="IPR002925">
    <property type="entry name" value="Dienelactn_hydro"/>
</dbReference>
<accession>A0ABW7H7M2</accession>
<dbReference type="Gene3D" id="3.40.50.1820">
    <property type="entry name" value="alpha/beta hydrolase"/>
    <property type="match status" value="1"/>
</dbReference>
<feature type="domain" description="Dienelactone hydrolase" evidence="1">
    <location>
        <begin position="16"/>
        <end position="229"/>
    </location>
</feature>
<evidence type="ECO:0000313" key="2">
    <source>
        <dbReference type="EMBL" id="MFG6485527.1"/>
    </source>
</evidence>
<dbReference type="GO" id="GO:0016787">
    <property type="term" value="F:hydrolase activity"/>
    <property type="evidence" value="ECO:0007669"/>
    <property type="project" value="UniProtKB-KW"/>
</dbReference>
<dbReference type="InterPro" id="IPR029058">
    <property type="entry name" value="AB_hydrolase_fold"/>
</dbReference>